<dbReference type="KEGG" id="ccac:CcaHIS019_0108040"/>
<dbReference type="PANTHER" id="PTHR12934">
    <property type="entry name" value="50S RIBOSOMAL PROTEIN L15"/>
    <property type="match status" value="1"/>
</dbReference>
<feature type="domain" description="Large ribosomal subunit protein uL15/eL18" evidence="5">
    <location>
        <begin position="103"/>
        <end position="182"/>
    </location>
</feature>
<feature type="region of interest" description="Disordered" evidence="4">
    <location>
        <begin position="30"/>
        <end position="82"/>
    </location>
</feature>
<evidence type="ECO:0000259" key="5">
    <source>
        <dbReference type="Pfam" id="PF00828"/>
    </source>
</evidence>
<dbReference type="GO" id="GO:0003735">
    <property type="term" value="F:structural constituent of ribosome"/>
    <property type="evidence" value="ECO:0007669"/>
    <property type="project" value="InterPro"/>
</dbReference>
<dbReference type="RefSeq" id="XP_060453352.1">
    <property type="nucleotide sequence ID" value="XM_060604103.1"/>
</dbReference>
<gene>
    <name evidence="6" type="primary">MRPL10</name>
    <name evidence="6" type="ORF">CcaverHIS019_0108040</name>
</gene>
<dbReference type="PANTHER" id="PTHR12934:SF11">
    <property type="entry name" value="LARGE RIBOSOMAL SUBUNIT PROTEIN UL15M"/>
    <property type="match status" value="1"/>
</dbReference>
<evidence type="ECO:0000256" key="3">
    <source>
        <dbReference type="ARBA" id="ARBA00023274"/>
    </source>
</evidence>
<dbReference type="Pfam" id="PF00828">
    <property type="entry name" value="Ribosomal_L27A"/>
    <property type="match status" value="1"/>
</dbReference>
<dbReference type="Gene3D" id="3.100.10.10">
    <property type="match status" value="1"/>
</dbReference>
<evidence type="ECO:0000256" key="2">
    <source>
        <dbReference type="ARBA" id="ARBA00022980"/>
    </source>
</evidence>
<dbReference type="InterPro" id="IPR021131">
    <property type="entry name" value="Ribosomal_uL15/eL18"/>
</dbReference>
<dbReference type="GO" id="GO:0006412">
    <property type="term" value="P:translation"/>
    <property type="evidence" value="ECO:0007669"/>
    <property type="project" value="InterPro"/>
</dbReference>
<evidence type="ECO:0000256" key="1">
    <source>
        <dbReference type="ARBA" id="ARBA00007320"/>
    </source>
</evidence>
<dbReference type="SUPFAM" id="SSF52080">
    <property type="entry name" value="Ribosomal proteins L15p and L18e"/>
    <property type="match status" value="1"/>
</dbReference>
<dbReference type="InterPro" id="IPR036227">
    <property type="entry name" value="Ribosomal_uL15/eL18_sf"/>
</dbReference>
<evidence type="ECO:0000313" key="7">
    <source>
        <dbReference type="Proteomes" id="UP001233271"/>
    </source>
</evidence>
<dbReference type="GO" id="GO:0005762">
    <property type="term" value="C:mitochondrial large ribosomal subunit"/>
    <property type="evidence" value="ECO:0007669"/>
    <property type="project" value="TreeGrafter"/>
</dbReference>
<feature type="compositionally biased region" description="Gly residues" evidence="4">
    <location>
        <begin position="49"/>
        <end position="58"/>
    </location>
</feature>
<dbReference type="Proteomes" id="UP001233271">
    <property type="component" value="Chromosome 1"/>
</dbReference>
<dbReference type="AlphaFoldDB" id="A0AA48KYZ6"/>
<accession>A0AA48KYZ6</accession>
<keyword evidence="2" id="KW-0689">Ribosomal protein</keyword>
<dbReference type="InterPro" id="IPR005749">
    <property type="entry name" value="Ribosomal_uL15_bac-type"/>
</dbReference>
<evidence type="ECO:0000256" key="4">
    <source>
        <dbReference type="SAM" id="MobiDB-lite"/>
    </source>
</evidence>
<reference evidence="6" key="1">
    <citation type="journal article" date="2023" name="BMC Genomics">
        <title>Chromosome-level genome assemblies of Cutaneotrichosporon spp. (Trichosporonales, Basidiomycota) reveal imbalanced evolution between nucleotide sequences and chromosome synteny.</title>
        <authorList>
            <person name="Kobayashi Y."/>
            <person name="Kayamori A."/>
            <person name="Aoki K."/>
            <person name="Shiwa Y."/>
            <person name="Matsutani M."/>
            <person name="Fujita N."/>
            <person name="Sugita T."/>
            <person name="Iwasaki W."/>
            <person name="Tanaka N."/>
            <person name="Takashima M."/>
        </authorList>
    </citation>
    <scope>NUCLEOTIDE SEQUENCE</scope>
    <source>
        <strain evidence="6">HIS019</strain>
    </source>
</reference>
<evidence type="ECO:0000313" key="6">
    <source>
        <dbReference type="EMBL" id="BEI88086.1"/>
    </source>
</evidence>
<comment type="similarity">
    <text evidence="1">Belongs to the universal ribosomal protein uL15 family.</text>
</comment>
<name>A0AA48KYZ6_9TREE</name>
<dbReference type="NCBIfam" id="TIGR01071">
    <property type="entry name" value="rplO_bact"/>
    <property type="match status" value="1"/>
</dbReference>
<dbReference type="HAMAP" id="MF_01341">
    <property type="entry name" value="Ribosomal_uL15"/>
    <property type="match status" value="1"/>
</dbReference>
<keyword evidence="3" id="KW-0687">Ribonucleoprotein</keyword>
<protein>
    <recommendedName>
        <fullName evidence="5">Large ribosomal subunit protein uL15/eL18 domain-containing protein</fullName>
    </recommendedName>
</protein>
<sequence length="238" mass="25253">MLGLSSLRAALAAAIEPAMGVRAMSTTHLGNLAPAKGSNKVNLRRGRGEGSTKGGQAGRGHKGQNARSGTGKPTPGFAGGQTPLYRLFPKRGFVNFTRRAYAPLQLATLQRWIALGRINPAEPITIGAVVRSNAVHGLSKQAGVKLVGKPDTSLPLPPVKLELSRFSKGAADAVIAAGGEVEAVYHNNLSLRQEVWPEKMARPVKSALPIRRTDIEFYSNPENHGYLAKRGIVIGKQA</sequence>
<dbReference type="InterPro" id="IPR030878">
    <property type="entry name" value="Ribosomal_uL15"/>
</dbReference>
<dbReference type="GeneID" id="85491957"/>
<organism evidence="6 7">
    <name type="scientific">Cutaneotrichosporon cavernicola</name>
    <dbReference type="NCBI Taxonomy" id="279322"/>
    <lineage>
        <taxon>Eukaryota</taxon>
        <taxon>Fungi</taxon>
        <taxon>Dikarya</taxon>
        <taxon>Basidiomycota</taxon>
        <taxon>Agaricomycotina</taxon>
        <taxon>Tremellomycetes</taxon>
        <taxon>Trichosporonales</taxon>
        <taxon>Trichosporonaceae</taxon>
        <taxon>Cutaneotrichosporon</taxon>
    </lineage>
</organism>
<keyword evidence="7" id="KW-1185">Reference proteome</keyword>
<proteinExistence type="inferred from homology"/>
<dbReference type="EMBL" id="AP028212">
    <property type="protein sequence ID" value="BEI88086.1"/>
    <property type="molecule type" value="Genomic_DNA"/>
</dbReference>